<gene>
    <name evidence="1" type="ORF">IWQ57_005824</name>
</gene>
<organism evidence="1 2">
    <name type="scientific">Coemansia nantahalensis</name>
    <dbReference type="NCBI Taxonomy" id="2789366"/>
    <lineage>
        <taxon>Eukaryota</taxon>
        <taxon>Fungi</taxon>
        <taxon>Fungi incertae sedis</taxon>
        <taxon>Zoopagomycota</taxon>
        <taxon>Kickxellomycotina</taxon>
        <taxon>Kickxellomycetes</taxon>
        <taxon>Kickxellales</taxon>
        <taxon>Kickxellaceae</taxon>
        <taxon>Coemansia</taxon>
    </lineage>
</organism>
<feature type="non-terminal residue" evidence="1">
    <location>
        <position position="120"/>
    </location>
</feature>
<proteinExistence type="predicted"/>
<evidence type="ECO:0000313" key="2">
    <source>
        <dbReference type="Proteomes" id="UP001140234"/>
    </source>
</evidence>
<evidence type="ECO:0000313" key="1">
    <source>
        <dbReference type="EMBL" id="KAJ2762338.1"/>
    </source>
</evidence>
<dbReference type="EMBL" id="JANBUJ010003001">
    <property type="protein sequence ID" value="KAJ2762338.1"/>
    <property type="molecule type" value="Genomic_DNA"/>
</dbReference>
<accession>A0ACC1JLL4</accession>
<dbReference type="Proteomes" id="UP001140234">
    <property type="component" value="Unassembled WGS sequence"/>
</dbReference>
<protein>
    <submittedName>
        <fullName evidence="1">Uncharacterized protein</fullName>
    </submittedName>
</protein>
<comment type="caution">
    <text evidence="1">The sequence shown here is derived from an EMBL/GenBank/DDBJ whole genome shotgun (WGS) entry which is preliminary data.</text>
</comment>
<name>A0ACC1JLL4_9FUNG</name>
<sequence length="120" mass="12966">MFLPTRCLHSDSRVRATADVTVPISVSTTFEYPAGDVHGSNYPGGQSYHYSRINAPTVAQAEAVLDAITEGHATLYGSGLTASFAVLAEYRPRKIALGECYFGVKNVIEQYKKLVPGVQV</sequence>
<keyword evidence="2" id="KW-1185">Reference proteome</keyword>
<reference evidence="1" key="1">
    <citation type="submission" date="2022-07" db="EMBL/GenBank/DDBJ databases">
        <title>Phylogenomic reconstructions and comparative analyses of Kickxellomycotina fungi.</title>
        <authorList>
            <person name="Reynolds N.K."/>
            <person name="Stajich J.E."/>
            <person name="Barry K."/>
            <person name="Grigoriev I.V."/>
            <person name="Crous P."/>
            <person name="Smith M.E."/>
        </authorList>
    </citation>
    <scope>NUCLEOTIDE SEQUENCE</scope>
    <source>
        <strain evidence="1">CBS 109366</strain>
    </source>
</reference>